<sequence length="152" mass="17511">MQWLMHRRSGEVDVVCVVRSGLGEWNCSKERFYAWFDINLSEEQSKNYLNYLIDGLFIDQNTEQLTVQLITYNADLQYFGNAILTFNFNKESGGTIRIVSKVQTISIEMYNDDAGKVRGAFEVVQLTQQLEDLNNSFAGALRRAIPQEPHFD</sequence>
<comment type="caution">
    <text evidence="1">The sequence shown here is derived from an EMBL/GenBank/DDBJ whole genome shotgun (WGS) entry which is preliminary data.</text>
</comment>
<keyword evidence="2" id="KW-1185">Reference proteome</keyword>
<protein>
    <submittedName>
        <fullName evidence="1">Uncharacterized protein</fullName>
    </submittedName>
</protein>
<accession>A0AAE0F3M0</accession>
<dbReference type="AlphaFoldDB" id="A0AAE0F3M0"/>
<name>A0AAE0F3M0_9CHLO</name>
<evidence type="ECO:0000313" key="1">
    <source>
        <dbReference type="EMBL" id="KAK3250851.1"/>
    </source>
</evidence>
<reference evidence="1 2" key="1">
    <citation type="journal article" date="2015" name="Genome Biol. Evol.">
        <title>Comparative Genomics of a Bacterivorous Green Alga Reveals Evolutionary Causalities and Consequences of Phago-Mixotrophic Mode of Nutrition.</title>
        <authorList>
            <person name="Burns J.A."/>
            <person name="Paasch A."/>
            <person name="Narechania A."/>
            <person name="Kim E."/>
        </authorList>
    </citation>
    <scope>NUCLEOTIDE SEQUENCE [LARGE SCALE GENOMIC DNA]</scope>
    <source>
        <strain evidence="1 2">PLY_AMNH</strain>
    </source>
</reference>
<evidence type="ECO:0000313" key="2">
    <source>
        <dbReference type="Proteomes" id="UP001190700"/>
    </source>
</evidence>
<dbReference type="Proteomes" id="UP001190700">
    <property type="component" value="Unassembled WGS sequence"/>
</dbReference>
<organism evidence="1 2">
    <name type="scientific">Cymbomonas tetramitiformis</name>
    <dbReference type="NCBI Taxonomy" id="36881"/>
    <lineage>
        <taxon>Eukaryota</taxon>
        <taxon>Viridiplantae</taxon>
        <taxon>Chlorophyta</taxon>
        <taxon>Pyramimonadophyceae</taxon>
        <taxon>Pyramimonadales</taxon>
        <taxon>Pyramimonadaceae</taxon>
        <taxon>Cymbomonas</taxon>
    </lineage>
</organism>
<dbReference type="EMBL" id="LGRX02026454">
    <property type="protein sequence ID" value="KAK3250851.1"/>
    <property type="molecule type" value="Genomic_DNA"/>
</dbReference>
<proteinExistence type="predicted"/>
<gene>
    <name evidence="1" type="ORF">CYMTET_39787</name>
</gene>